<comment type="caution">
    <text evidence="2">The sequence shown here is derived from an EMBL/GenBank/DDBJ whole genome shotgun (WGS) entry which is preliminary data.</text>
</comment>
<keyword evidence="3" id="KW-1185">Reference proteome</keyword>
<proteinExistence type="predicted"/>
<dbReference type="AlphaFoldDB" id="A0AAW2D0C0"/>
<sequence>MITSLTHISSATPSFPAVVSSSVVWSQAKQPDVHVEHKQVVELPLPPQGRPKRTRKPHPCGTGGHKARDNVGPTGIPPVSKKLNGSDAWVAKLCKKLDTWWPWVAEGETPLVAAKGLWGDPWAYLQRTTEINGSLIAYYCKMDRKWWRSQMLCTLAPTCCQQQEKEVWTQQPAEAKEEDQVEC</sequence>
<evidence type="ECO:0000313" key="3">
    <source>
        <dbReference type="Proteomes" id="UP001459277"/>
    </source>
</evidence>
<accession>A0AAW2D0C0</accession>
<evidence type="ECO:0000256" key="1">
    <source>
        <dbReference type="SAM" id="MobiDB-lite"/>
    </source>
</evidence>
<dbReference type="Proteomes" id="UP001459277">
    <property type="component" value="Unassembled WGS sequence"/>
</dbReference>
<feature type="region of interest" description="Disordered" evidence="1">
    <location>
        <begin position="44"/>
        <end position="74"/>
    </location>
</feature>
<protein>
    <submittedName>
        <fullName evidence="2">Uncharacterized protein</fullName>
    </submittedName>
</protein>
<evidence type="ECO:0000313" key="2">
    <source>
        <dbReference type="EMBL" id="KAL0003128.1"/>
    </source>
</evidence>
<dbReference type="EMBL" id="JAZDWU010000005">
    <property type="protein sequence ID" value="KAL0003128.1"/>
    <property type="molecule type" value="Genomic_DNA"/>
</dbReference>
<gene>
    <name evidence="2" type="ORF">SO802_016909</name>
</gene>
<organism evidence="2 3">
    <name type="scientific">Lithocarpus litseifolius</name>
    <dbReference type="NCBI Taxonomy" id="425828"/>
    <lineage>
        <taxon>Eukaryota</taxon>
        <taxon>Viridiplantae</taxon>
        <taxon>Streptophyta</taxon>
        <taxon>Embryophyta</taxon>
        <taxon>Tracheophyta</taxon>
        <taxon>Spermatophyta</taxon>
        <taxon>Magnoliopsida</taxon>
        <taxon>eudicotyledons</taxon>
        <taxon>Gunneridae</taxon>
        <taxon>Pentapetalae</taxon>
        <taxon>rosids</taxon>
        <taxon>fabids</taxon>
        <taxon>Fagales</taxon>
        <taxon>Fagaceae</taxon>
        <taxon>Lithocarpus</taxon>
    </lineage>
</organism>
<name>A0AAW2D0C0_9ROSI</name>
<reference evidence="2 3" key="1">
    <citation type="submission" date="2024-01" db="EMBL/GenBank/DDBJ databases">
        <title>A telomere-to-telomere, gap-free genome of sweet tea (Lithocarpus litseifolius).</title>
        <authorList>
            <person name="Zhou J."/>
        </authorList>
    </citation>
    <scope>NUCLEOTIDE SEQUENCE [LARGE SCALE GENOMIC DNA]</scope>
    <source>
        <strain evidence="2">Zhou-2022a</strain>
        <tissue evidence="2">Leaf</tissue>
    </source>
</reference>